<protein>
    <submittedName>
        <fullName evidence="2">Uncharacterized protein</fullName>
    </submittedName>
</protein>
<sequence>MDVRDPHSPFPRRPYLPFCSSAVAFILRFCARHRVSHSLTCSAAFYVVHSSVLAIAVFLARLAASYYSPLARTLPPLCNILFSPFSLAIPHVYTCTLSTPSAQPHNAYTPPLHFLVGAPGGTWLENGTKRLPGAWQPIASLYCRALVASPRSGGKSASSSQSSCARGSKLCTVGVCGWRQRVTVY</sequence>
<accession>A0A371DKU0</accession>
<dbReference type="Proteomes" id="UP000256964">
    <property type="component" value="Unassembled WGS sequence"/>
</dbReference>
<name>A0A371DKU0_9APHY</name>
<feature type="transmembrane region" description="Helical" evidence="1">
    <location>
        <begin position="43"/>
        <end position="67"/>
    </location>
</feature>
<feature type="transmembrane region" description="Helical" evidence="1">
    <location>
        <begin position="15"/>
        <end position="31"/>
    </location>
</feature>
<proteinExistence type="predicted"/>
<keyword evidence="3" id="KW-1185">Reference proteome</keyword>
<organism evidence="2 3">
    <name type="scientific">Lentinus brumalis</name>
    <dbReference type="NCBI Taxonomy" id="2498619"/>
    <lineage>
        <taxon>Eukaryota</taxon>
        <taxon>Fungi</taxon>
        <taxon>Dikarya</taxon>
        <taxon>Basidiomycota</taxon>
        <taxon>Agaricomycotina</taxon>
        <taxon>Agaricomycetes</taxon>
        <taxon>Polyporales</taxon>
        <taxon>Polyporaceae</taxon>
        <taxon>Lentinus</taxon>
    </lineage>
</organism>
<keyword evidence="1" id="KW-0472">Membrane</keyword>
<evidence type="ECO:0000313" key="3">
    <source>
        <dbReference type="Proteomes" id="UP000256964"/>
    </source>
</evidence>
<evidence type="ECO:0000256" key="1">
    <source>
        <dbReference type="SAM" id="Phobius"/>
    </source>
</evidence>
<gene>
    <name evidence="2" type="ORF">OH76DRAFT_77051</name>
</gene>
<dbReference type="EMBL" id="KZ857388">
    <property type="protein sequence ID" value="RDX53150.1"/>
    <property type="molecule type" value="Genomic_DNA"/>
</dbReference>
<keyword evidence="1" id="KW-1133">Transmembrane helix</keyword>
<dbReference type="AlphaFoldDB" id="A0A371DKU0"/>
<keyword evidence="1" id="KW-0812">Transmembrane</keyword>
<reference evidence="2 3" key="1">
    <citation type="journal article" date="2018" name="Biotechnol. Biofuels">
        <title>Integrative visual omics of the white-rot fungus Polyporus brumalis exposes the biotechnological potential of its oxidative enzymes for delignifying raw plant biomass.</title>
        <authorList>
            <person name="Miyauchi S."/>
            <person name="Rancon A."/>
            <person name="Drula E."/>
            <person name="Hage H."/>
            <person name="Chaduli D."/>
            <person name="Favel A."/>
            <person name="Grisel S."/>
            <person name="Henrissat B."/>
            <person name="Herpoel-Gimbert I."/>
            <person name="Ruiz-Duenas F.J."/>
            <person name="Chevret D."/>
            <person name="Hainaut M."/>
            <person name="Lin J."/>
            <person name="Wang M."/>
            <person name="Pangilinan J."/>
            <person name="Lipzen A."/>
            <person name="Lesage-Meessen L."/>
            <person name="Navarro D."/>
            <person name="Riley R."/>
            <person name="Grigoriev I.V."/>
            <person name="Zhou S."/>
            <person name="Raouche S."/>
            <person name="Rosso M.N."/>
        </authorList>
    </citation>
    <scope>NUCLEOTIDE SEQUENCE [LARGE SCALE GENOMIC DNA]</scope>
    <source>
        <strain evidence="2 3">BRFM 1820</strain>
    </source>
</reference>
<evidence type="ECO:0000313" key="2">
    <source>
        <dbReference type="EMBL" id="RDX53150.1"/>
    </source>
</evidence>